<evidence type="ECO:0000256" key="5">
    <source>
        <dbReference type="ARBA" id="ARBA00038359"/>
    </source>
</evidence>
<evidence type="ECO:0000256" key="7">
    <source>
        <dbReference type="SAM" id="Phobius"/>
    </source>
</evidence>
<reference evidence="9" key="1">
    <citation type="journal article" date="2023" name="Mol. Phylogenet. Evol.">
        <title>Genome-scale phylogeny and comparative genomics of the fungal order Sordariales.</title>
        <authorList>
            <person name="Hensen N."/>
            <person name="Bonometti L."/>
            <person name="Westerberg I."/>
            <person name="Brannstrom I.O."/>
            <person name="Guillou S."/>
            <person name="Cros-Aarteil S."/>
            <person name="Calhoun S."/>
            <person name="Haridas S."/>
            <person name="Kuo A."/>
            <person name="Mondo S."/>
            <person name="Pangilinan J."/>
            <person name="Riley R."/>
            <person name="LaButti K."/>
            <person name="Andreopoulos B."/>
            <person name="Lipzen A."/>
            <person name="Chen C."/>
            <person name="Yan M."/>
            <person name="Daum C."/>
            <person name="Ng V."/>
            <person name="Clum A."/>
            <person name="Steindorff A."/>
            <person name="Ohm R.A."/>
            <person name="Martin F."/>
            <person name="Silar P."/>
            <person name="Natvig D.O."/>
            <person name="Lalanne C."/>
            <person name="Gautier V."/>
            <person name="Ament-Velasquez S.L."/>
            <person name="Kruys A."/>
            <person name="Hutchinson M.I."/>
            <person name="Powell A.J."/>
            <person name="Barry K."/>
            <person name="Miller A.N."/>
            <person name="Grigoriev I.V."/>
            <person name="Debuchy R."/>
            <person name="Gladieux P."/>
            <person name="Hiltunen Thoren M."/>
            <person name="Johannesson H."/>
        </authorList>
    </citation>
    <scope>NUCLEOTIDE SEQUENCE</scope>
    <source>
        <strain evidence="9">CBS 103.79</strain>
    </source>
</reference>
<name>A0AAN6MLK3_9PEZI</name>
<proteinExistence type="inferred from homology"/>
<evidence type="ECO:0000256" key="4">
    <source>
        <dbReference type="ARBA" id="ARBA00023136"/>
    </source>
</evidence>
<comment type="subcellular location">
    <subcellularLocation>
        <location evidence="1">Membrane</location>
        <topology evidence="1">Multi-pass membrane protein</topology>
    </subcellularLocation>
</comment>
<evidence type="ECO:0000256" key="2">
    <source>
        <dbReference type="ARBA" id="ARBA00022692"/>
    </source>
</evidence>
<feature type="transmembrane region" description="Helical" evidence="7">
    <location>
        <begin position="140"/>
        <end position="160"/>
    </location>
</feature>
<comment type="caution">
    <text evidence="9">The sequence shown here is derived from an EMBL/GenBank/DDBJ whole genome shotgun (WGS) entry which is preliminary data.</text>
</comment>
<evidence type="ECO:0000256" key="1">
    <source>
        <dbReference type="ARBA" id="ARBA00004141"/>
    </source>
</evidence>
<dbReference type="Proteomes" id="UP001303889">
    <property type="component" value="Unassembled WGS sequence"/>
</dbReference>
<keyword evidence="3 7" id="KW-1133">Transmembrane helix</keyword>
<feature type="region of interest" description="Disordered" evidence="6">
    <location>
        <begin position="321"/>
        <end position="367"/>
    </location>
</feature>
<evidence type="ECO:0000313" key="10">
    <source>
        <dbReference type="Proteomes" id="UP001303889"/>
    </source>
</evidence>
<dbReference type="EMBL" id="MU855465">
    <property type="protein sequence ID" value="KAK3903175.1"/>
    <property type="molecule type" value="Genomic_DNA"/>
</dbReference>
<dbReference type="AlphaFoldDB" id="A0AAN6MLK3"/>
<dbReference type="GO" id="GO:0016020">
    <property type="term" value="C:membrane"/>
    <property type="evidence" value="ECO:0007669"/>
    <property type="project" value="UniProtKB-SubCell"/>
</dbReference>
<feature type="domain" description="Rhodopsin" evidence="8">
    <location>
        <begin position="44"/>
        <end position="284"/>
    </location>
</feature>
<evidence type="ECO:0000256" key="3">
    <source>
        <dbReference type="ARBA" id="ARBA00022989"/>
    </source>
</evidence>
<keyword evidence="2 7" id="KW-0812">Transmembrane</keyword>
<feature type="compositionally biased region" description="Polar residues" evidence="6">
    <location>
        <begin position="343"/>
        <end position="352"/>
    </location>
</feature>
<dbReference type="InterPro" id="IPR052337">
    <property type="entry name" value="SAT4-like"/>
</dbReference>
<protein>
    <recommendedName>
        <fullName evidence="8">Rhodopsin domain-containing protein</fullName>
    </recommendedName>
</protein>
<keyword evidence="4 7" id="KW-0472">Membrane</keyword>
<feature type="transmembrane region" description="Helical" evidence="7">
    <location>
        <begin position="26"/>
        <end position="48"/>
    </location>
</feature>
<dbReference type="InterPro" id="IPR049326">
    <property type="entry name" value="Rhodopsin_dom_fungi"/>
</dbReference>
<keyword evidence="10" id="KW-1185">Reference proteome</keyword>
<accession>A0AAN6MLK3</accession>
<gene>
    <name evidence="9" type="ORF">C8A05DRAFT_14847</name>
</gene>
<dbReference type="PANTHER" id="PTHR33048:SF129">
    <property type="entry name" value="INTEGRAL MEMBRANE PROTEIN-RELATED"/>
    <property type="match status" value="1"/>
</dbReference>
<reference evidence="9" key="2">
    <citation type="submission" date="2023-05" db="EMBL/GenBank/DDBJ databases">
        <authorList>
            <consortium name="Lawrence Berkeley National Laboratory"/>
            <person name="Steindorff A."/>
            <person name="Hensen N."/>
            <person name="Bonometti L."/>
            <person name="Westerberg I."/>
            <person name="Brannstrom I.O."/>
            <person name="Guillou S."/>
            <person name="Cros-Aarteil S."/>
            <person name="Calhoun S."/>
            <person name="Haridas S."/>
            <person name="Kuo A."/>
            <person name="Mondo S."/>
            <person name="Pangilinan J."/>
            <person name="Riley R."/>
            <person name="Labutti K."/>
            <person name="Andreopoulos B."/>
            <person name="Lipzen A."/>
            <person name="Chen C."/>
            <person name="Yanf M."/>
            <person name="Daum C."/>
            <person name="Ng V."/>
            <person name="Clum A."/>
            <person name="Ohm R."/>
            <person name="Martin F."/>
            <person name="Silar P."/>
            <person name="Natvig D."/>
            <person name="Lalanne C."/>
            <person name="Gautier V."/>
            <person name="Ament-Velasquez S.L."/>
            <person name="Kruys A."/>
            <person name="Hutchinson M.I."/>
            <person name="Powell A.J."/>
            <person name="Barry K."/>
            <person name="Miller A.N."/>
            <person name="Grigoriev I.V."/>
            <person name="Debuchy R."/>
            <person name="Gladieux P."/>
            <person name="Thoren M.H."/>
            <person name="Johannesson H."/>
        </authorList>
    </citation>
    <scope>NUCLEOTIDE SEQUENCE</scope>
    <source>
        <strain evidence="9">CBS 103.79</strain>
    </source>
</reference>
<feature type="transmembrane region" description="Helical" evidence="7">
    <location>
        <begin position="261"/>
        <end position="279"/>
    </location>
</feature>
<evidence type="ECO:0000256" key="6">
    <source>
        <dbReference type="SAM" id="MobiDB-lite"/>
    </source>
</evidence>
<organism evidence="9 10">
    <name type="scientific">Staphylotrichum tortipilum</name>
    <dbReference type="NCBI Taxonomy" id="2831512"/>
    <lineage>
        <taxon>Eukaryota</taxon>
        <taxon>Fungi</taxon>
        <taxon>Dikarya</taxon>
        <taxon>Ascomycota</taxon>
        <taxon>Pezizomycotina</taxon>
        <taxon>Sordariomycetes</taxon>
        <taxon>Sordariomycetidae</taxon>
        <taxon>Sordariales</taxon>
        <taxon>Chaetomiaceae</taxon>
        <taxon>Staphylotrichum</taxon>
    </lineage>
</organism>
<feature type="region of interest" description="Disordered" evidence="6">
    <location>
        <begin position="287"/>
        <end position="307"/>
    </location>
</feature>
<feature type="transmembrane region" description="Helical" evidence="7">
    <location>
        <begin position="221"/>
        <end position="241"/>
    </location>
</feature>
<dbReference type="Pfam" id="PF20684">
    <property type="entry name" value="Fung_rhodopsin"/>
    <property type="match status" value="1"/>
</dbReference>
<sequence>MRNPPPDVVASWPAPNYINPETQGPALIIVEIIAVSISTICLGLRLYVRARIVRSVGWDDWLMIGAALFGIGLTICIVLASSRYGWDIHIWDLTAAKLVASRQVSFAAQALFILATALAKISILASYLRLAPPDTWFRRFSIMGIWATTLTNFAIFVALFSECRPFNSYWNLTLYPRDCFNEAPLLLAHTCFTPLLDFLVWVIPLPSLYHLRLPLSQRVAVIALFSFGLVVISAGCIRIYWLHYVLQETYDVTWYGFQLWIWTPVEVQLGIICGCVPWLKPLFKPRKTRQTVPGTSGLRHPDRQGGTGFKQVTVVRMSSPRKAWTGEGPGMGEYIDLERSSAGRDSQTQLRLSDSLPRSPPEVVHWG</sequence>
<dbReference type="PANTHER" id="PTHR33048">
    <property type="entry name" value="PTH11-LIKE INTEGRAL MEMBRANE PROTEIN (AFU_ORTHOLOGUE AFUA_5G11245)"/>
    <property type="match status" value="1"/>
</dbReference>
<evidence type="ECO:0000313" key="9">
    <source>
        <dbReference type="EMBL" id="KAK3903175.1"/>
    </source>
</evidence>
<comment type="similarity">
    <text evidence="5">Belongs to the SAT4 family.</text>
</comment>
<feature type="transmembrane region" description="Helical" evidence="7">
    <location>
        <begin position="186"/>
        <end position="209"/>
    </location>
</feature>
<feature type="transmembrane region" description="Helical" evidence="7">
    <location>
        <begin position="60"/>
        <end position="86"/>
    </location>
</feature>
<feature type="transmembrane region" description="Helical" evidence="7">
    <location>
        <begin position="106"/>
        <end position="128"/>
    </location>
</feature>
<evidence type="ECO:0000259" key="8">
    <source>
        <dbReference type="Pfam" id="PF20684"/>
    </source>
</evidence>